<feature type="transmembrane region" description="Helical" evidence="2">
    <location>
        <begin position="153"/>
        <end position="174"/>
    </location>
</feature>
<dbReference type="Proteomes" id="UP000005408">
    <property type="component" value="Unassembled WGS sequence"/>
</dbReference>
<dbReference type="AlphaFoldDB" id="A0A8W8KKM1"/>
<keyword evidence="2" id="KW-1133">Transmembrane helix</keyword>
<feature type="compositionally biased region" description="Polar residues" evidence="1">
    <location>
        <begin position="553"/>
        <end position="566"/>
    </location>
</feature>
<evidence type="ECO:0000256" key="1">
    <source>
        <dbReference type="SAM" id="MobiDB-lite"/>
    </source>
</evidence>
<sequence>MRSVSLLACAAGRGQSLQLQRRPLYHQVDITTSFSLTSESNSTNLTVFLCVAMKTCLFLLAQIVVHVLSKESPNATCGEGRCCVNFYKDKFNGFCVECPLGTHGVNCTGICPPQYYGQLCKSLCNCSIFQFCNNKYGCLENETKNGNDNIWKYVAFTLIGSIFTMVVVGLVMLMRSLLAKRCSLWREIHESNENETGNPEEEHRYERRRSLPSTEGVENEQPRGQAEENNYTDLRRSALFPIYDNPDERMPCPNSNTAPADAAKSLALWDLSIDGEDDSSDEEESEDEGYGQLFKHEMYNVLSLRRTYPDKSIHVRPFSNDAMLNTSSNETPDGYQSIQLATSKVPEEASKKLSRSLCEKATIRQSLISETIEEYIQTSKVTRNLDVHEDEVEQPCMVITGSNSEIQSTGIDQPSKKNTRPYSLAKTSWSSDLTQDKITIAESIDEDDNENEYDDVDNKDDDVNKKGDENEYDDVNKEDNMNQDRDADKDDVINDNDGNEDDVYEKSRPITQSNMGNETSKGNDIIQKSCREAECENQPEKTTKNEEFPEVSLTDSPDDNSPNQEYTQVIKKRMLSSTENKISEKNPAEVDPLLSKKTIGFSSDEKVLSELSGSSLVATDEGNLKSSADKDTSENDISDITYRLINITTNF</sequence>
<feature type="compositionally biased region" description="Basic and acidic residues" evidence="1">
    <location>
        <begin position="200"/>
        <end position="209"/>
    </location>
</feature>
<protein>
    <submittedName>
        <fullName evidence="3">Uncharacterized protein</fullName>
    </submittedName>
</protein>
<evidence type="ECO:0000256" key="2">
    <source>
        <dbReference type="SAM" id="Phobius"/>
    </source>
</evidence>
<feature type="compositionally biased region" description="Acidic residues" evidence="1">
    <location>
        <begin position="493"/>
        <end position="503"/>
    </location>
</feature>
<feature type="region of interest" description="Disordered" evidence="1">
    <location>
        <begin position="400"/>
        <end position="423"/>
    </location>
</feature>
<evidence type="ECO:0000313" key="4">
    <source>
        <dbReference type="Proteomes" id="UP000005408"/>
    </source>
</evidence>
<feature type="transmembrane region" description="Helical" evidence="2">
    <location>
        <begin position="45"/>
        <end position="65"/>
    </location>
</feature>
<accession>A0A8W8KKM1</accession>
<feature type="region of interest" description="Disordered" evidence="1">
    <location>
        <begin position="611"/>
        <end position="635"/>
    </location>
</feature>
<organism evidence="3 4">
    <name type="scientific">Magallana gigas</name>
    <name type="common">Pacific oyster</name>
    <name type="synonym">Crassostrea gigas</name>
    <dbReference type="NCBI Taxonomy" id="29159"/>
    <lineage>
        <taxon>Eukaryota</taxon>
        <taxon>Metazoa</taxon>
        <taxon>Spiralia</taxon>
        <taxon>Lophotrochozoa</taxon>
        <taxon>Mollusca</taxon>
        <taxon>Bivalvia</taxon>
        <taxon>Autobranchia</taxon>
        <taxon>Pteriomorphia</taxon>
        <taxon>Ostreida</taxon>
        <taxon>Ostreoidea</taxon>
        <taxon>Ostreidae</taxon>
        <taxon>Magallana</taxon>
    </lineage>
</organism>
<feature type="compositionally biased region" description="Polar residues" evidence="1">
    <location>
        <begin position="400"/>
        <end position="412"/>
    </location>
</feature>
<keyword evidence="2" id="KW-0812">Transmembrane</keyword>
<feature type="compositionally biased region" description="Polar residues" evidence="1">
    <location>
        <begin position="509"/>
        <end position="522"/>
    </location>
</feature>
<dbReference type="EnsemblMetazoa" id="G23993.1">
    <property type="protein sequence ID" value="G23993.1:cds"/>
    <property type="gene ID" value="G23993"/>
</dbReference>
<name>A0A8W8KKM1_MAGGI</name>
<proteinExistence type="predicted"/>
<keyword evidence="4" id="KW-1185">Reference proteome</keyword>
<reference evidence="3" key="1">
    <citation type="submission" date="2022-08" db="UniProtKB">
        <authorList>
            <consortium name="EnsemblMetazoa"/>
        </authorList>
    </citation>
    <scope>IDENTIFICATION</scope>
    <source>
        <strain evidence="3">05x7-T-G4-1.051#20</strain>
    </source>
</reference>
<feature type="compositionally biased region" description="Basic and acidic residues" evidence="1">
    <location>
        <begin position="529"/>
        <end position="547"/>
    </location>
</feature>
<feature type="compositionally biased region" description="Acidic residues" evidence="1">
    <location>
        <begin position="443"/>
        <end position="460"/>
    </location>
</feature>
<keyword evidence="2" id="KW-0472">Membrane</keyword>
<feature type="compositionally biased region" description="Basic and acidic residues" evidence="1">
    <location>
        <begin position="461"/>
        <end position="492"/>
    </location>
</feature>
<evidence type="ECO:0000313" key="3">
    <source>
        <dbReference type="EnsemblMetazoa" id="G23993.1:cds"/>
    </source>
</evidence>
<feature type="region of interest" description="Disordered" evidence="1">
    <location>
        <begin position="192"/>
        <end position="231"/>
    </location>
</feature>
<feature type="region of interest" description="Disordered" evidence="1">
    <location>
        <begin position="441"/>
        <end position="566"/>
    </location>
</feature>